<dbReference type="EMBL" id="JACHIP010000045">
    <property type="protein sequence ID" value="MBB5061468.1"/>
    <property type="molecule type" value="Genomic_DNA"/>
</dbReference>
<dbReference type="RefSeq" id="WP_184224373.1">
    <property type="nucleotide sequence ID" value="NZ_JACHIP010000045.1"/>
</dbReference>
<evidence type="ECO:0000313" key="2">
    <source>
        <dbReference type="Proteomes" id="UP000540989"/>
    </source>
</evidence>
<evidence type="ECO:0000313" key="1">
    <source>
        <dbReference type="EMBL" id="MBB5061468.1"/>
    </source>
</evidence>
<gene>
    <name evidence="1" type="ORF">HDF16_006204</name>
</gene>
<dbReference type="Proteomes" id="UP000540989">
    <property type="component" value="Unassembled WGS sequence"/>
</dbReference>
<sequence length="89" mass="10149">MAIERIRIDYTVYSPNYKPGEGLCLGFDTFQKAKARARGLGAGSRVYRNFNQKNKRGQVLGDWWTADCYWLWDGGKFKRLPDSSPVVVG</sequence>
<accession>A0A7W7ZKM6</accession>
<keyword evidence="2" id="KW-1185">Reference proteome</keyword>
<name>A0A7W7ZKM6_9BACT</name>
<protein>
    <submittedName>
        <fullName evidence="1">Uncharacterized protein</fullName>
    </submittedName>
</protein>
<proteinExistence type="predicted"/>
<reference evidence="1 2" key="1">
    <citation type="submission" date="2020-08" db="EMBL/GenBank/DDBJ databases">
        <title>Genomic Encyclopedia of Type Strains, Phase IV (KMG-V): Genome sequencing to study the core and pangenomes of soil and plant-associated prokaryotes.</title>
        <authorList>
            <person name="Whitman W."/>
        </authorList>
    </citation>
    <scope>NUCLEOTIDE SEQUENCE [LARGE SCALE GENOMIC DNA]</scope>
    <source>
        <strain evidence="1 2">M8UP14</strain>
    </source>
</reference>
<dbReference type="AlphaFoldDB" id="A0A7W7ZKM6"/>
<organism evidence="1 2">
    <name type="scientific">Granulicella aggregans</name>
    <dbReference type="NCBI Taxonomy" id="474949"/>
    <lineage>
        <taxon>Bacteria</taxon>
        <taxon>Pseudomonadati</taxon>
        <taxon>Acidobacteriota</taxon>
        <taxon>Terriglobia</taxon>
        <taxon>Terriglobales</taxon>
        <taxon>Acidobacteriaceae</taxon>
        <taxon>Granulicella</taxon>
    </lineage>
</organism>
<comment type="caution">
    <text evidence="1">The sequence shown here is derived from an EMBL/GenBank/DDBJ whole genome shotgun (WGS) entry which is preliminary data.</text>
</comment>